<keyword evidence="4" id="KW-1185">Reference proteome</keyword>
<dbReference type="InterPro" id="IPR041413">
    <property type="entry name" value="MLTR_LBD"/>
</dbReference>
<dbReference type="PROSITE" id="PS50943">
    <property type="entry name" value="HTH_CROC1"/>
    <property type="match status" value="1"/>
</dbReference>
<feature type="region of interest" description="Disordered" evidence="1">
    <location>
        <begin position="273"/>
        <end position="292"/>
    </location>
</feature>
<evidence type="ECO:0000313" key="3">
    <source>
        <dbReference type="EMBL" id="GAA4683108.1"/>
    </source>
</evidence>
<dbReference type="InterPro" id="IPR010982">
    <property type="entry name" value="Lambda_DNA-bd_dom_sf"/>
</dbReference>
<protein>
    <submittedName>
        <fullName evidence="3">Helix-turn-helix transcriptional regulator</fullName>
    </submittedName>
</protein>
<dbReference type="EMBL" id="BAABLM010000009">
    <property type="protein sequence ID" value="GAA4683108.1"/>
    <property type="molecule type" value="Genomic_DNA"/>
</dbReference>
<proteinExistence type="predicted"/>
<dbReference type="Gene3D" id="3.30.450.180">
    <property type="match status" value="1"/>
</dbReference>
<evidence type="ECO:0000313" key="4">
    <source>
        <dbReference type="Proteomes" id="UP001501295"/>
    </source>
</evidence>
<dbReference type="PANTHER" id="PTHR35010">
    <property type="entry name" value="BLL4672 PROTEIN-RELATED"/>
    <property type="match status" value="1"/>
</dbReference>
<dbReference type="SUPFAM" id="SSF47413">
    <property type="entry name" value="lambda repressor-like DNA-binding domains"/>
    <property type="match status" value="1"/>
</dbReference>
<evidence type="ECO:0000259" key="2">
    <source>
        <dbReference type="PROSITE" id="PS50943"/>
    </source>
</evidence>
<dbReference type="Gene3D" id="1.10.260.40">
    <property type="entry name" value="lambda repressor-like DNA-binding domains"/>
    <property type="match status" value="1"/>
</dbReference>
<dbReference type="Pfam" id="PF13560">
    <property type="entry name" value="HTH_31"/>
    <property type="match status" value="1"/>
</dbReference>
<organism evidence="3 4">
    <name type="scientific">Frondihabitans cladoniiphilus</name>
    <dbReference type="NCBI Taxonomy" id="715785"/>
    <lineage>
        <taxon>Bacteria</taxon>
        <taxon>Bacillati</taxon>
        <taxon>Actinomycetota</taxon>
        <taxon>Actinomycetes</taxon>
        <taxon>Micrococcales</taxon>
        <taxon>Microbacteriaceae</taxon>
        <taxon>Frondihabitans</taxon>
    </lineage>
</organism>
<accession>A0ABP8W9X8</accession>
<comment type="caution">
    <text evidence="3">The sequence shown here is derived from an EMBL/GenBank/DDBJ whole genome shotgun (WGS) entry which is preliminary data.</text>
</comment>
<dbReference type="Pfam" id="PF17765">
    <property type="entry name" value="MLTR_LBD"/>
    <property type="match status" value="1"/>
</dbReference>
<sequence>MTSNLIGDYLRARREQVRPEDVGLVDNGRRRVRGLRRDELAMLAGISTEYYTRLEQGRDQHPSTQVLDAVSRALNLDEDGRTHLYLLASPKPGKSRVVRRAERVRPSVQQLLDSWTDTAAYVHDPLLNVVASNALARALSPMFDPGENVLKSTFLDSAVHELLPDWETKVVTLVAALRAMVGPDVEDVRLTELVGELSVKSPVFARLWSRHDVRPQSGDGQHIMQHESVGELKLTYDKFQVGGTEGQTLVIYHADPGSGTSQALRLLSTLAADAEAPADPTRSPARAEEQPN</sequence>
<dbReference type="SMART" id="SM00530">
    <property type="entry name" value="HTH_XRE"/>
    <property type="match status" value="1"/>
</dbReference>
<dbReference type="Proteomes" id="UP001501295">
    <property type="component" value="Unassembled WGS sequence"/>
</dbReference>
<gene>
    <name evidence="3" type="ORF">GCM10025780_30970</name>
</gene>
<name>A0ABP8W9X8_9MICO</name>
<evidence type="ECO:0000256" key="1">
    <source>
        <dbReference type="SAM" id="MobiDB-lite"/>
    </source>
</evidence>
<reference evidence="4" key="1">
    <citation type="journal article" date="2019" name="Int. J. Syst. Evol. Microbiol.">
        <title>The Global Catalogue of Microorganisms (GCM) 10K type strain sequencing project: providing services to taxonomists for standard genome sequencing and annotation.</title>
        <authorList>
            <consortium name="The Broad Institute Genomics Platform"/>
            <consortium name="The Broad Institute Genome Sequencing Center for Infectious Disease"/>
            <person name="Wu L."/>
            <person name="Ma J."/>
        </authorList>
    </citation>
    <scope>NUCLEOTIDE SEQUENCE [LARGE SCALE GENOMIC DNA]</scope>
    <source>
        <strain evidence="4">JCM 18956</strain>
    </source>
</reference>
<dbReference type="CDD" id="cd00093">
    <property type="entry name" value="HTH_XRE"/>
    <property type="match status" value="1"/>
</dbReference>
<feature type="domain" description="HTH cro/C1-type" evidence="2">
    <location>
        <begin position="30"/>
        <end position="81"/>
    </location>
</feature>
<dbReference type="PANTHER" id="PTHR35010:SF2">
    <property type="entry name" value="BLL4672 PROTEIN"/>
    <property type="match status" value="1"/>
</dbReference>
<dbReference type="InterPro" id="IPR001387">
    <property type="entry name" value="Cro/C1-type_HTH"/>
</dbReference>